<protein>
    <submittedName>
        <fullName evidence="1">Uncharacterized protein</fullName>
    </submittedName>
</protein>
<name>A0A4V2S803_9PSEU</name>
<evidence type="ECO:0000313" key="2">
    <source>
        <dbReference type="Proteomes" id="UP000295680"/>
    </source>
</evidence>
<dbReference type="AlphaFoldDB" id="A0A4V2S803"/>
<sequence length="102" mass="11740">MLKDLGQVGLWLSQTRLRINELSEKRLAEFLAVRRGVRRRVPGIRGMAPLLTFLRETGAVSPPQPAPTPMTTLLEQFRSWMERNAAWQRPRYRAMRTPPVAS</sequence>
<dbReference type="EMBL" id="SLWS01000002">
    <property type="protein sequence ID" value="TCO61980.1"/>
    <property type="molecule type" value="Genomic_DNA"/>
</dbReference>
<dbReference type="Proteomes" id="UP000295680">
    <property type="component" value="Unassembled WGS sequence"/>
</dbReference>
<accession>A0A4V2S803</accession>
<comment type="caution">
    <text evidence="1">The sequence shown here is derived from an EMBL/GenBank/DDBJ whole genome shotgun (WGS) entry which is preliminary data.</text>
</comment>
<proteinExistence type="predicted"/>
<dbReference type="OrthoDB" id="67979at2"/>
<keyword evidence="2" id="KW-1185">Reference proteome</keyword>
<reference evidence="1 2" key="1">
    <citation type="submission" date="2019-03" db="EMBL/GenBank/DDBJ databases">
        <title>Genomic Encyclopedia of Type Strains, Phase IV (KMG-IV): sequencing the most valuable type-strain genomes for metagenomic binning, comparative biology and taxonomic classification.</title>
        <authorList>
            <person name="Goeker M."/>
        </authorList>
    </citation>
    <scope>NUCLEOTIDE SEQUENCE [LARGE SCALE GENOMIC DNA]</scope>
    <source>
        <strain evidence="1 2">DSM 45934</strain>
    </source>
</reference>
<gene>
    <name evidence="1" type="ORF">EV192_102117</name>
</gene>
<evidence type="ECO:0000313" key="1">
    <source>
        <dbReference type="EMBL" id="TCO61980.1"/>
    </source>
</evidence>
<organism evidence="1 2">
    <name type="scientific">Actinocrispum wychmicini</name>
    <dbReference type="NCBI Taxonomy" id="1213861"/>
    <lineage>
        <taxon>Bacteria</taxon>
        <taxon>Bacillati</taxon>
        <taxon>Actinomycetota</taxon>
        <taxon>Actinomycetes</taxon>
        <taxon>Pseudonocardiales</taxon>
        <taxon>Pseudonocardiaceae</taxon>
        <taxon>Actinocrispum</taxon>
    </lineage>
</organism>
<dbReference type="RefSeq" id="WP_132113424.1">
    <property type="nucleotide sequence ID" value="NZ_SLWS01000002.1"/>
</dbReference>